<keyword evidence="1" id="KW-0472">Membrane</keyword>
<sequence>MGREENRSGDLAGLFAYILGHKKILKNPGPGRAHLMLFWGFTVPLIVIILAQFG</sequence>
<proteinExistence type="predicted"/>
<dbReference type="EMBL" id="BARS01033630">
    <property type="protein sequence ID" value="GAG27342.1"/>
    <property type="molecule type" value="Genomic_DNA"/>
</dbReference>
<reference evidence="2" key="1">
    <citation type="journal article" date="2014" name="Front. Microbiol.">
        <title>High frequency of phylogenetically diverse reductive dehalogenase-homologous genes in deep subseafloor sedimentary metagenomes.</title>
        <authorList>
            <person name="Kawai M."/>
            <person name="Futagami T."/>
            <person name="Toyoda A."/>
            <person name="Takaki Y."/>
            <person name="Nishi S."/>
            <person name="Hori S."/>
            <person name="Arai W."/>
            <person name="Tsubouchi T."/>
            <person name="Morono Y."/>
            <person name="Uchiyama I."/>
            <person name="Ito T."/>
            <person name="Fujiyama A."/>
            <person name="Inagaki F."/>
            <person name="Takami H."/>
        </authorList>
    </citation>
    <scope>NUCLEOTIDE SEQUENCE</scope>
    <source>
        <strain evidence="2">Expedition CK06-06</strain>
    </source>
</reference>
<keyword evidence="1" id="KW-0812">Transmembrane</keyword>
<evidence type="ECO:0000313" key="2">
    <source>
        <dbReference type="EMBL" id="GAG27342.1"/>
    </source>
</evidence>
<feature type="transmembrane region" description="Helical" evidence="1">
    <location>
        <begin position="33"/>
        <end position="53"/>
    </location>
</feature>
<organism evidence="2">
    <name type="scientific">marine sediment metagenome</name>
    <dbReference type="NCBI Taxonomy" id="412755"/>
    <lineage>
        <taxon>unclassified sequences</taxon>
        <taxon>metagenomes</taxon>
        <taxon>ecological metagenomes</taxon>
    </lineage>
</organism>
<keyword evidence="1" id="KW-1133">Transmembrane helix</keyword>
<accession>X0WVW6</accession>
<gene>
    <name evidence="2" type="ORF">S01H1_52055</name>
</gene>
<feature type="non-terminal residue" evidence="2">
    <location>
        <position position="54"/>
    </location>
</feature>
<dbReference type="AlphaFoldDB" id="X0WVW6"/>
<protein>
    <submittedName>
        <fullName evidence="2">Uncharacterized protein</fullName>
    </submittedName>
</protein>
<comment type="caution">
    <text evidence="2">The sequence shown here is derived from an EMBL/GenBank/DDBJ whole genome shotgun (WGS) entry which is preliminary data.</text>
</comment>
<evidence type="ECO:0000256" key="1">
    <source>
        <dbReference type="SAM" id="Phobius"/>
    </source>
</evidence>
<name>X0WVW6_9ZZZZ</name>